<dbReference type="Gene3D" id="2.120.10.30">
    <property type="entry name" value="TolB, C-terminal domain"/>
    <property type="match status" value="1"/>
</dbReference>
<dbReference type="PRINTS" id="PR01790">
    <property type="entry name" value="SMP30FAMILY"/>
</dbReference>
<dbReference type="PANTHER" id="PTHR10907">
    <property type="entry name" value="REGUCALCIN"/>
    <property type="match status" value="1"/>
</dbReference>
<proteinExistence type="inferred from homology"/>
<name>A0ABR1PU23_9PEZI</name>
<comment type="caution">
    <text evidence="3">The sequence shown here is derived from an EMBL/GenBank/DDBJ whole genome shotgun (WGS) entry which is preliminary data.</text>
</comment>
<gene>
    <name evidence="3" type="ORF">PG986_014810</name>
</gene>
<feature type="domain" description="SMP-30/Gluconolactonase/LRE-like region" evidence="2">
    <location>
        <begin position="23"/>
        <end position="279"/>
    </location>
</feature>
<evidence type="ECO:0000313" key="4">
    <source>
        <dbReference type="Proteomes" id="UP001391051"/>
    </source>
</evidence>
<protein>
    <submittedName>
        <fullName evidence="3">Regucalcin</fullName>
    </submittedName>
</protein>
<evidence type="ECO:0000313" key="3">
    <source>
        <dbReference type="EMBL" id="KAK7937942.1"/>
    </source>
</evidence>
<dbReference type="InterPro" id="IPR005511">
    <property type="entry name" value="SMP-30"/>
</dbReference>
<dbReference type="GeneID" id="92084094"/>
<dbReference type="InterPro" id="IPR011042">
    <property type="entry name" value="6-blade_b-propeller_TolB-like"/>
</dbReference>
<reference evidence="3 4" key="1">
    <citation type="submission" date="2023-01" db="EMBL/GenBank/DDBJ databases">
        <title>Analysis of 21 Apiospora genomes using comparative genomics revels a genus with tremendous synthesis potential of carbohydrate active enzymes and secondary metabolites.</title>
        <authorList>
            <person name="Sorensen T."/>
        </authorList>
    </citation>
    <scope>NUCLEOTIDE SEQUENCE [LARGE SCALE GENOMIC DNA]</scope>
    <source>
        <strain evidence="3 4">CBS 24483</strain>
    </source>
</reference>
<dbReference type="SUPFAM" id="SSF63829">
    <property type="entry name" value="Calcium-dependent phosphotriesterase"/>
    <property type="match status" value="1"/>
</dbReference>
<dbReference type="PANTHER" id="PTHR10907:SF47">
    <property type="entry name" value="REGUCALCIN"/>
    <property type="match status" value="1"/>
</dbReference>
<evidence type="ECO:0000259" key="2">
    <source>
        <dbReference type="Pfam" id="PF08450"/>
    </source>
</evidence>
<organism evidence="3 4">
    <name type="scientific">Apiospora aurea</name>
    <dbReference type="NCBI Taxonomy" id="335848"/>
    <lineage>
        <taxon>Eukaryota</taxon>
        <taxon>Fungi</taxon>
        <taxon>Dikarya</taxon>
        <taxon>Ascomycota</taxon>
        <taxon>Pezizomycotina</taxon>
        <taxon>Sordariomycetes</taxon>
        <taxon>Xylariomycetidae</taxon>
        <taxon>Amphisphaeriales</taxon>
        <taxon>Apiosporaceae</taxon>
        <taxon>Apiospora</taxon>
    </lineage>
</organism>
<dbReference type="Pfam" id="PF08450">
    <property type="entry name" value="SGL"/>
    <property type="match status" value="1"/>
</dbReference>
<dbReference type="InterPro" id="IPR013658">
    <property type="entry name" value="SGL"/>
</dbReference>
<comment type="similarity">
    <text evidence="1">Belongs to the SMP-30/CGR1 family.</text>
</comment>
<sequence length="316" mass="34798">MTSSSDVQTWEVKEPYLKLHCKLGEGPYYERATNTLRFVDIISKRLYTVSLEKGPESLVTQQLDTPISVTADIAGVDPRDKILIGAKFGVAVLDRKRASESKDAYEYVARFHKMKDNFRLRGNDGAVDPHGRFWLGTMTDFELGPFQSEGSVHMFTGRQDSVVLKEGVTIPNSVSWSPDGKTMYFTHSSAKTIHAYDYSSAAGSAAIANERVFYTHEGPGEPDGHRIDVEGNLWTAVYGESHVLKVCGKTGKVVGEVKLPTQNITCVEFVGTELFITTAGMEEGAGTEQEVDYSGGLFRVDVGVEGVLPHEFKLDL</sequence>
<keyword evidence="4" id="KW-1185">Reference proteome</keyword>
<accession>A0ABR1PU23</accession>
<dbReference type="EMBL" id="JAQQWE010000010">
    <property type="protein sequence ID" value="KAK7937942.1"/>
    <property type="molecule type" value="Genomic_DNA"/>
</dbReference>
<dbReference type="Proteomes" id="UP001391051">
    <property type="component" value="Unassembled WGS sequence"/>
</dbReference>
<evidence type="ECO:0000256" key="1">
    <source>
        <dbReference type="ARBA" id="ARBA00008853"/>
    </source>
</evidence>
<dbReference type="RefSeq" id="XP_066693270.1">
    <property type="nucleotide sequence ID" value="XM_066851032.1"/>
</dbReference>